<dbReference type="AlphaFoldDB" id="A0A7Y7IED6"/>
<gene>
    <name evidence="2" type="ORF">G6034_03145</name>
</gene>
<dbReference type="EMBL" id="JAAMFM010000002">
    <property type="protein sequence ID" value="NVM93920.1"/>
    <property type="molecule type" value="Genomic_DNA"/>
</dbReference>
<feature type="transmembrane region" description="Helical" evidence="1">
    <location>
        <begin position="48"/>
        <end position="68"/>
    </location>
</feature>
<name>A0A7Y7IED6_9MICC</name>
<proteinExistence type="predicted"/>
<keyword evidence="3" id="KW-1185">Reference proteome</keyword>
<protein>
    <submittedName>
        <fullName evidence="2">Uncharacterized protein</fullName>
    </submittedName>
</protein>
<dbReference type="RefSeq" id="WP_176633625.1">
    <property type="nucleotide sequence ID" value="NZ_JAAMFM010000002.1"/>
</dbReference>
<accession>A0A7Y7IED6</accession>
<keyword evidence="1" id="KW-0472">Membrane</keyword>
<dbReference type="Proteomes" id="UP000543556">
    <property type="component" value="Unassembled WGS sequence"/>
</dbReference>
<evidence type="ECO:0000313" key="3">
    <source>
        <dbReference type="Proteomes" id="UP000543556"/>
    </source>
</evidence>
<comment type="caution">
    <text evidence="2">The sequence shown here is derived from an EMBL/GenBank/DDBJ whole genome shotgun (WGS) entry which is preliminary data.</text>
</comment>
<evidence type="ECO:0000256" key="1">
    <source>
        <dbReference type="SAM" id="Phobius"/>
    </source>
</evidence>
<organism evidence="2 3">
    <name type="scientific">Arthrobacter wenxiniae</name>
    <dbReference type="NCBI Taxonomy" id="2713570"/>
    <lineage>
        <taxon>Bacteria</taxon>
        <taxon>Bacillati</taxon>
        <taxon>Actinomycetota</taxon>
        <taxon>Actinomycetes</taxon>
        <taxon>Micrococcales</taxon>
        <taxon>Micrococcaceae</taxon>
        <taxon>Arthrobacter</taxon>
    </lineage>
</organism>
<reference evidence="2 3" key="1">
    <citation type="submission" date="2020-02" db="EMBL/GenBank/DDBJ databases">
        <title>Genome sequence of strain AETb3-4.</title>
        <authorList>
            <person name="Gao J."/>
            <person name="Zhang X."/>
        </authorList>
    </citation>
    <scope>NUCLEOTIDE SEQUENCE [LARGE SCALE GENOMIC DNA]</scope>
    <source>
        <strain evidence="2 3">AETb3-4</strain>
    </source>
</reference>
<keyword evidence="1" id="KW-0812">Transmembrane</keyword>
<keyword evidence="1" id="KW-1133">Transmembrane helix</keyword>
<sequence>MTHLDKRVPNIETLDGVGSVLATPCALVSFGLYPAVRKRAGAPPRLAAMLGSAVGAVLGPGAAAMTLLTP</sequence>
<evidence type="ECO:0000313" key="2">
    <source>
        <dbReference type="EMBL" id="NVM93920.1"/>
    </source>
</evidence>